<feature type="transmembrane region" description="Helical" evidence="1">
    <location>
        <begin position="25"/>
        <end position="42"/>
    </location>
</feature>
<evidence type="ECO:0000256" key="1">
    <source>
        <dbReference type="SAM" id="Phobius"/>
    </source>
</evidence>
<dbReference type="EMBL" id="GBXM01071597">
    <property type="protein sequence ID" value="JAH36980.1"/>
    <property type="molecule type" value="Transcribed_RNA"/>
</dbReference>
<sequence>MSFISFQNLKIEMYMCSNILTENDALMIFFNIVVTIFSRTVAKVKNKNKLCFSCFLYNSVIIPPHTNLPFSELPPTSMTQGGWAV</sequence>
<name>A0A0E9S8H6_ANGAN</name>
<keyword evidence="1" id="KW-1133">Transmembrane helix</keyword>
<proteinExistence type="predicted"/>
<accession>A0A0E9S8H6</accession>
<protein>
    <submittedName>
        <fullName evidence="2">Uncharacterized protein</fullName>
    </submittedName>
</protein>
<reference evidence="2" key="2">
    <citation type="journal article" date="2015" name="Fish Shellfish Immunol.">
        <title>Early steps in the European eel (Anguilla anguilla)-Vibrio vulnificus interaction in the gills: Role of the RtxA13 toxin.</title>
        <authorList>
            <person name="Callol A."/>
            <person name="Pajuelo D."/>
            <person name="Ebbesson L."/>
            <person name="Teles M."/>
            <person name="MacKenzie S."/>
            <person name="Amaro C."/>
        </authorList>
    </citation>
    <scope>NUCLEOTIDE SEQUENCE</scope>
</reference>
<keyword evidence="1" id="KW-0472">Membrane</keyword>
<dbReference type="AlphaFoldDB" id="A0A0E9S8H6"/>
<evidence type="ECO:0000313" key="2">
    <source>
        <dbReference type="EMBL" id="JAH36980.1"/>
    </source>
</evidence>
<keyword evidence="1" id="KW-0812">Transmembrane</keyword>
<reference evidence="2" key="1">
    <citation type="submission" date="2014-11" db="EMBL/GenBank/DDBJ databases">
        <authorList>
            <person name="Amaro Gonzalez C."/>
        </authorList>
    </citation>
    <scope>NUCLEOTIDE SEQUENCE</scope>
</reference>
<organism evidence="2">
    <name type="scientific">Anguilla anguilla</name>
    <name type="common">European freshwater eel</name>
    <name type="synonym">Muraena anguilla</name>
    <dbReference type="NCBI Taxonomy" id="7936"/>
    <lineage>
        <taxon>Eukaryota</taxon>
        <taxon>Metazoa</taxon>
        <taxon>Chordata</taxon>
        <taxon>Craniata</taxon>
        <taxon>Vertebrata</taxon>
        <taxon>Euteleostomi</taxon>
        <taxon>Actinopterygii</taxon>
        <taxon>Neopterygii</taxon>
        <taxon>Teleostei</taxon>
        <taxon>Anguilliformes</taxon>
        <taxon>Anguillidae</taxon>
        <taxon>Anguilla</taxon>
    </lineage>
</organism>